<dbReference type="PROSITE" id="PS00518">
    <property type="entry name" value="ZF_RING_1"/>
    <property type="match status" value="1"/>
</dbReference>
<dbReference type="GO" id="GO:0061630">
    <property type="term" value="F:ubiquitin protein ligase activity"/>
    <property type="evidence" value="ECO:0007669"/>
    <property type="project" value="TreeGrafter"/>
</dbReference>
<dbReference type="PANTHER" id="PTHR22791:SF14">
    <property type="entry name" value="RING FINGER PROTEIN 227"/>
    <property type="match status" value="1"/>
</dbReference>
<feature type="transmembrane region" description="Helical" evidence="6">
    <location>
        <begin position="195"/>
        <end position="213"/>
    </location>
</feature>
<comment type="caution">
    <text evidence="8">The sequence shown here is derived from an EMBL/GenBank/DDBJ whole genome shotgun (WGS) entry which is preliminary data.</text>
</comment>
<keyword evidence="2 4" id="KW-0863">Zinc-finger</keyword>
<dbReference type="PANTHER" id="PTHR22791">
    <property type="entry name" value="RING-TYPE DOMAIN-CONTAINING PROTEIN"/>
    <property type="match status" value="1"/>
</dbReference>
<dbReference type="InterPro" id="IPR017907">
    <property type="entry name" value="Znf_RING_CS"/>
</dbReference>
<keyword evidence="1" id="KW-0479">Metal-binding</keyword>
<keyword evidence="9" id="KW-1185">Reference proteome</keyword>
<dbReference type="InterPro" id="IPR013083">
    <property type="entry name" value="Znf_RING/FYVE/PHD"/>
</dbReference>
<reference evidence="8 9" key="1">
    <citation type="journal article" date="2012" name="Genome Biol.">
        <title>Sequencing three crocodilian genomes to illuminate the evolution of archosaurs and amniotes.</title>
        <authorList>
            <person name="St John J.A."/>
            <person name="Braun E.L."/>
            <person name="Isberg S.R."/>
            <person name="Miles L.G."/>
            <person name="Chong A.Y."/>
            <person name="Gongora J."/>
            <person name="Dalzell P."/>
            <person name="Moran C."/>
            <person name="Bed'hom B."/>
            <person name="Abzhanov A."/>
            <person name="Burgess S.C."/>
            <person name="Cooksey A.M."/>
            <person name="Castoe T.A."/>
            <person name="Crawford N.G."/>
            <person name="Densmore L.D."/>
            <person name="Drew J.C."/>
            <person name="Edwards S.V."/>
            <person name="Faircloth B.C."/>
            <person name="Fujita M.K."/>
            <person name="Greenwold M.J."/>
            <person name="Hoffmann F.G."/>
            <person name="Howard J.M."/>
            <person name="Iguchi T."/>
            <person name="Janes D.E."/>
            <person name="Khan S.Y."/>
            <person name="Kohno S."/>
            <person name="de Koning A.J."/>
            <person name="Lance S.L."/>
            <person name="McCarthy F.M."/>
            <person name="McCormack J.E."/>
            <person name="Merchant M.E."/>
            <person name="Peterson D.G."/>
            <person name="Pollock D.D."/>
            <person name="Pourmand N."/>
            <person name="Raney B.J."/>
            <person name="Roessler K.A."/>
            <person name="Sanford J.R."/>
            <person name="Sawyer R.H."/>
            <person name="Schmidt C.J."/>
            <person name="Triplett E.W."/>
            <person name="Tuberville T.D."/>
            <person name="Venegas-Anaya M."/>
            <person name="Howard J.T."/>
            <person name="Jarvis E.D."/>
            <person name="Guillette L.J.Jr."/>
            <person name="Glenn T.C."/>
            <person name="Green R.E."/>
            <person name="Ray D.A."/>
        </authorList>
    </citation>
    <scope>NUCLEOTIDE SEQUENCE [LARGE SCALE GENOMIC DNA]</scope>
    <source>
        <strain evidence="8">KSC_2009_1</strain>
    </source>
</reference>
<evidence type="ECO:0000259" key="7">
    <source>
        <dbReference type="PROSITE" id="PS50089"/>
    </source>
</evidence>
<keyword evidence="6" id="KW-0472">Membrane</keyword>
<dbReference type="Proteomes" id="UP000050525">
    <property type="component" value="Unassembled WGS sequence"/>
</dbReference>
<feature type="domain" description="RING-type" evidence="7">
    <location>
        <begin position="8"/>
        <end position="57"/>
    </location>
</feature>
<evidence type="ECO:0000256" key="6">
    <source>
        <dbReference type="SAM" id="Phobius"/>
    </source>
</evidence>
<accession>A0A151MEY8</accession>
<dbReference type="GO" id="GO:0016567">
    <property type="term" value="P:protein ubiquitination"/>
    <property type="evidence" value="ECO:0007669"/>
    <property type="project" value="TreeGrafter"/>
</dbReference>
<dbReference type="GO" id="GO:0008270">
    <property type="term" value="F:zinc ion binding"/>
    <property type="evidence" value="ECO:0007669"/>
    <property type="project" value="UniProtKB-KW"/>
</dbReference>
<evidence type="ECO:0000256" key="3">
    <source>
        <dbReference type="ARBA" id="ARBA00022833"/>
    </source>
</evidence>
<evidence type="ECO:0000256" key="1">
    <source>
        <dbReference type="ARBA" id="ARBA00022723"/>
    </source>
</evidence>
<keyword evidence="6" id="KW-1133">Transmembrane helix</keyword>
<evidence type="ECO:0000256" key="5">
    <source>
        <dbReference type="SAM" id="MobiDB-lite"/>
    </source>
</evidence>
<evidence type="ECO:0000313" key="9">
    <source>
        <dbReference type="Proteomes" id="UP000050525"/>
    </source>
</evidence>
<dbReference type="InterPro" id="IPR051435">
    <property type="entry name" value="RING_finger_E3_ubiq-ligases"/>
</dbReference>
<dbReference type="AlphaFoldDB" id="A0A151MEY8"/>
<name>A0A151MEY8_ALLMI</name>
<protein>
    <recommendedName>
        <fullName evidence="7">RING-type domain-containing protein</fullName>
    </recommendedName>
</protein>
<evidence type="ECO:0000256" key="2">
    <source>
        <dbReference type="ARBA" id="ARBA00022771"/>
    </source>
</evidence>
<dbReference type="EMBL" id="AKHW03006215">
    <property type="protein sequence ID" value="KYO23063.1"/>
    <property type="molecule type" value="Genomic_DNA"/>
</dbReference>
<evidence type="ECO:0000313" key="8">
    <source>
        <dbReference type="EMBL" id="KYO23063.1"/>
    </source>
</evidence>
<feature type="region of interest" description="Disordered" evidence="5">
    <location>
        <begin position="81"/>
        <end position="117"/>
    </location>
</feature>
<proteinExistence type="predicted"/>
<organism evidence="8 9">
    <name type="scientific">Alligator mississippiensis</name>
    <name type="common">American alligator</name>
    <dbReference type="NCBI Taxonomy" id="8496"/>
    <lineage>
        <taxon>Eukaryota</taxon>
        <taxon>Metazoa</taxon>
        <taxon>Chordata</taxon>
        <taxon>Craniata</taxon>
        <taxon>Vertebrata</taxon>
        <taxon>Euteleostomi</taxon>
        <taxon>Archelosauria</taxon>
        <taxon>Archosauria</taxon>
        <taxon>Crocodylia</taxon>
        <taxon>Alligatoridae</taxon>
        <taxon>Alligatorinae</taxon>
        <taxon>Alligator</taxon>
    </lineage>
</organism>
<dbReference type="SUPFAM" id="SSF57850">
    <property type="entry name" value="RING/U-box"/>
    <property type="match status" value="1"/>
</dbReference>
<dbReference type="PROSITE" id="PS50089">
    <property type="entry name" value="ZF_RING_2"/>
    <property type="match status" value="1"/>
</dbReference>
<sequence>MDVHARECGICYEAYRVPSRWRVPKLLLCHHSLCLSCLRKLVCHNRAFSFISCPFCRTVTLVPEQGLQALKNDEDILRETSAQSSLPASGVLAAEHKAQEEEEEEEEPPSASECSLSDSTLSLDMDFNYVTHSSIFTVSSTVPPNAIRVPASPGAWHGFHMQEMQNTFVVGLPSRVTPVDIQPPISSVENLRLCFAVGIIILIVSIFFMLVFLK</sequence>
<gene>
    <name evidence="8" type="ORF">Y1Q_0005531</name>
</gene>
<dbReference type="SMART" id="SM00184">
    <property type="entry name" value="RING"/>
    <property type="match status" value="1"/>
</dbReference>
<dbReference type="Gene3D" id="3.30.40.10">
    <property type="entry name" value="Zinc/RING finger domain, C3HC4 (zinc finger)"/>
    <property type="match status" value="1"/>
</dbReference>
<keyword evidence="6" id="KW-0812">Transmembrane</keyword>
<dbReference type="InterPro" id="IPR001841">
    <property type="entry name" value="Znf_RING"/>
</dbReference>
<dbReference type="KEGG" id="amj:109280238"/>
<evidence type="ECO:0000256" key="4">
    <source>
        <dbReference type="PROSITE-ProRule" id="PRU00175"/>
    </source>
</evidence>
<keyword evidence="3" id="KW-0862">Zinc</keyword>
<dbReference type="OrthoDB" id="252722at2759"/>